<keyword evidence="6" id="KW-0808">Transferase</keyword>
<keyword evidence="7" id="KW-0812">Transmembrane</keyword>
<keyword evidence="14" id="KW-1185">Reference proteome</keyword>
<evidence type="ECO:0000256" key="1">
    <source>
        <dbReference type="ARBA" id="ARBA00004606"/>
    </source>
</evidence>
<dbReference type="InterPro" id="IPR026050">
    <property type="entry name" value="C1GALT1/C1GALT1_chp1"/>
</dbReference>
<evidence type="ECO:0000313" key="14">
    <source>
        <dbReference type="Proteomes" id="UP000272942"/>
    </source>
</evidence>
<keyword evidence="10" id="KW-1133">Transmembrane helix</keyword>
<sequence length="292" mass="34057">MVFHLSSTAVSQYETDIDLTGRFELERAVRILCYVNTIPETYENKARHVMNTWARQCTKVIFISSEDSTELPVINLNLTFKENRKHLWRKMQSALLYLYGFRNDYDFFFKADDDTYATVDNLRYALKDLNPDEPIISGYPFTHIIKSGHLSGGAGYVLSRATLKLLVEKALNKHPECPTFDEDLEDVKISMCAYAVGARFVPLVDRHSTIPYHVDDLHQNEYRFQWMDLKSLFDWELPYKKAALTDSVHSTVPFIRDDHEYGLWQVKLVPYMDQHLGRKKSKKTNLKNNISL</sequence>
<keyword evidence="9" id="KW-0735">Signal-anchor</keyword>
<dbReference type="EC" id="2.4.1.122" evidence="4"/>
<evidence type="ECO:0000256" key="4">
    <source>
        <dbReference type="ARBA" id="ARBA00012557"/>
    </source>
</evidence>
<comment type="subcellular location">
    <subcellularLocation>
        <location evidence="1">Membrane</location>
        <topology evidence="1">Single-pass type II membrane protein</topology>
    </subcellularLocation>
</comment>
<keyword evidence="8" id="KW-0547">Nucleotide-binding</keyword>
<evidence type="ECO:0000313" key="15">
    <source>
        <dbReference type="WBParaSite" id="ECPE_0000922401-mRNA-1"/>
    </source>
</evidence>
<evidence type="ECO:0000256" key="5">
    <source>
        <dbReference type="ARBA" id="ARBA00022676"/>
    </source>
</evidence>
<dbReference type="PANTHER" id="PTHR23033:SF14">
    <property type="entry name" value="GLYCOPROTEIN-N-ACETYLGALACTOSAMINE 3-BETA-GALACTOSYLTRANSFERASE 1-RELATED"/>
    <property type="match status" value="1"/>
</dbReference>
<dbReference type="GO" id="GO:0016020">
    <property type="term" value="C:membrane"/>
    <property type="evidence" value="ECO:0007669"/>
    <property type="project" value="UniProtKB-SubCell"/>
</dbReference>
<evidence type="ECO:0000256" key="7">
    <source>
        <dbReference type="ARBA" id="ARBA00022692"/>
    </source>
</evidence>
<feature type="domain" description="Fringe-like glycosyltransferase" evidence="12">
    <location>
        <begin position="32"/>
        <end position="211"/>
    </location>
</feature>
<evidence type="ECO:0000256" key="6">
    <source>
        <dbReference type="ARBA" id="ARBA00022679"/>
    </source>
</evidence>
<protein>
    <recommendedName>
        <fullName evidence="4">N-acetylgalactosaminide beta-1,3-galactosyltransferase</fullName>
        <ecNumber evidence="4">2.4.1.122</ecNumber>
    </recommendedName>
</protein>
<evidence type="ECO:0000256" key="11">
    <source>
        <dbReference type="ARBA" id="ARBA00023136"/>
    </source>
</evidence>
<keyword evidence="11" id="KW-0472">Membrane</keyword>
<evidence type="ECO:0000256" key="3">
    <source>
        <dbReference type="ARBA" id="ARBA00006462"/>
    </source>
</evidence>
<dbReference type="Pfam" id="PF02434">
    <property type="entry name" value="Fringe"/>
    <property type="match status" value="1"/>
</dbReference>
<evidence type="ECO:0000313" key="13">
    <source>
        <dbReference type="EMBL" id="VDP84964.1"/>
    </source>
</evidence>
<reference evidence="15" key="1">
    <citation type="submission" date="2016-06" db="UniProtKB">
        <authorList>
            <consortium name="WormBaseParasite"/>
        </authorList>
    </citation>
    <scope>IDENTIFICATION</scope>
</reference>
<dbReference type="EMBL" id="UZAN01047057">
    <property type="protein sequence ID" value="VDP84964.1"/>
    <property type="molecule type" value="Genomic_DNA"/>
</dbReference>
<evidence type="ECO:0000256" key="10">
    <source>
        <dbReference type="ARBA" id="ARBA00022989"/>
    </source>
</evidence>
<dbReference type="Gene3D" id="3.90.550.50">
    <property type="match status" value="1"/>
</dbReference>
<organism evidence="15">
    <name type="scientific">Echinostoma caproni</name>
    <dbReference type="NCBI Taxonomy" id="27848"/>
    <lineage>
        <taxon>Eukaryota</taxon>
        <taxon>Metazoa</taxon>
        <taxon>Spiralia</taxon>
        <taxon>Lophotrochozoa</taxon>
        <taxon>Platyhelminthes</taxon>
        <taxon>Trematoda</taxon>
        <taxon>Digenea</taxon>
        <taxon>Plagiorchiida</taxon>
        <taxon>Echinostomata</taxon>
        <taxon>Echinostomatoidea</taxon>
        <taxon>Echinostomatidae</taxon>
        <taxon>Echinostoma</taxon>
    </lineage>
</organism>
<evidence type="ECO:0000256" key="2">
    <source>
        <dbReference type="ARBA" id="ARBA00004922"/>
    </source>
</evidence>
<comment type="pathway">
    <text evidence="2">Protein modification; protein glycosylation.</text>
</comment>
<dbReference type="GO" id="GO:0016263">
    <property type="term" value="F:glycoprotein-N-acetylgalactosamine 3-beta-galactosyltransferase activity"/>
    <property type="evidence" value="ECO:0007669"/>
    <property type="project" value="UniProtKB-EC"/>
</dbReference>
<accession>A0A183AQG1</accession>
<name>A0A183AQG1_9TREM</name>
<keyword evidence="5" id="KW-0328">Glycosyltransferase</keyword>
<dbReference type="GO" id="GO:0000166">
    <property type="term" value="F:nucleotide binding"/>
    <property type="evidence" value="ECO:0007669"/>
    <property type="project" value="UniProtKB-KW"/>
</dbReference>
<proteinExistence type="inferred from homology"/>
<evidence type="ECO:0000259" key="12">
    <source>
        <dbReference type="Pfam" id="PF02434"/>
    </source>
</evidence>
<dbReference type="WBParaSite" id="ECPE_0000922401-mRNA-1">
    <property type="protein sequence ID" value="ECPE_0000922401-mRNA-1"/>
    <property type="gene ID" value="ECPE_0000922401"/>
</dbReference>
<dbReference type="InterPro" id="IPR003378">
    <property type="entry name" value="Fringe-like_glycosylTrfase"/>
</dbReference>
<dbReference type="PANTHER" id="PTHR23033">
    <property type="entry name" value="BETA1,3-GALACTOSYLTRANSFERASE"/>
    <property type="match status" value="1"/>
</dbReference>
<gene>
    <name evidence="13" type="ORF">ECPE_LOCUS9196</name>
</gene>
<comment type="similarity">
    <text evidence="3">Belongs to the glycosyltransferase 31 family. Beta3-Gal-T subfamily.</text>
</comment>
<reference evidence="13 14" key="2">
    <citation type="submission" date="2018-11" db="EMBL/GenBank/DDBJ databases">
        <authorList>
            <consortium name="Pathogen Informatics"/>
        </authorList>
    </citation>
    <scope>NUCLEOTIDE SEQUENCE [LARGE SCALE GENOMIC DNA]</scope>
    <source>
        <strain evidence="13 14">Egypt</strain>
    </source>
</reference>
<dbReference type="Proteomes" id="UP000272942">
    <property type="component" value="Unassembled WGS sequence"/>
</dbReference>
<dbReference type="OrthoDB" id="414175at2759"/>
<dbReference type="AlphaFoldDB" id="A0A183AQG1"/>
<evidence type="ECO:0000256" key="8">
    <source>
        <dbReference type="ARBA" id="ARBA00022741"/>
    </source>
</evidence>
<evidence type="ECO:0000256" key="9">
    <source>
        <dbReference type="ARBA" id="ARBA00022968"/>
    </source>
</evidence>